<dbReference type="InterPro" id="IPR050924">
    <property type="entry name" value="Peroxiredoxin_BCP/PrxQ"/>
</dbReference>
<keyword evidence="5" id="KW-1015">Disulfide bond</keyword>
<evidence type="ECO:0000256" key="5">
    <source>
        <dbReference type="ARBA" id="ARBA00023157"/>
    </source>
</evidence>
<dbReference type="InterPro" id="IPR000866">
    <property type="entry name" value="AhpC/TSA"/>
</dbReference>
<keyword evidence="2" id="KW-0575">Peroxidase</keyword>
<dbReference type="AlphaFoldDB" id="A0A3B1AUI7"/>
<comment type="similarity">
    <text evidence="8">Belongs to the peroxiredoxin family. BCP/PrxQ subfamily.</text>
</comment>
<evidence type="ECO:0000256" key="4">
    <source>
        <dbReference type="ARBA" id="ARBA00023002"/>
    </source>
</evidence>
<proteinExistence type="inferred from homology"/>
<dbReference type="GO" id="GO:0005737">
    <property type="term" value="C:cytoplasm"/>
    <property type="evidence" value="ECO:0007669"/>
    <property type="project" value="TreeGrafter"/>
</dbReference>
<dbReference type="PANTHER" id="PTHR42801:SF7">
    <property type="entry name" value="SLL1159 PROTEIN"/>
    <property type="match status" value="1"/>
</dbReference>
<name>A0A3B1AUI7_9ZZZZ</name>
<evidence type="ECO:0000256" key="7">
    <source>
        <dbReference type="ARBA" id="ARBA00032824"/>
    </source>
</evidence>
<evidence type="ECO:0000256" key="3">
    <source>
        <dbReference type="ARBA" id="ARBA00022862"/>
    </source>
</evidence>
<dbReference type="InterPro" id="IPR013766">
    <property type="entry name" value="Thioredoxin_domain"/>
</dbReference>
<dbReference type="InterPro" id="IPR036249">
    <property type="entry name" value="Thioredoxin-like_sf"/>
</dbReference>
<gene>
    <name evidence="11" type="ORF">MNBD_GAMMA22-194</name>
</gene>
<keyword evidence="4" id="KW-0560">Oxidoreductase</keyword>
<sequence>MTNTVPSYKNDVEQLVTQLTDMIPADKFAIFNKDAQQLATDHSSPLKLQQGDTAPEFSLPNASGKSISLSNLLQQGPVVVTFYRGVWCPYCNLQLKNYQQILPQLKAVGASLLAISPMTPDHSLSAQQTNELEFEVLSDIGNKVAVLFTTIFKNNAGPVQAMAEMGYDFNSFYSDETGEIPVPATFVIAQDATILLAHSAGGDYRKRTEAQAIIDVLNS</sequence>
<dbReference type="GO" id="GO:0045454">
    <property type="term" value="P:cell redox homeostasis"/>
    <property type="evidence" value="ECO:0007669"/>
    <property type="project" value="TreeGrafter"/>
</dbReference>
<evidence type="ECO:0000256" key="2">
    <source>
        <dbReference type="ARBA" id="ARBA00022559"/>
    </source>
</evidence>
<protein>
    <recommendedName>
        <fullName evidence="1">thioredoxin-dependent peroxiredoxin</fullName>
        <ecNumber evidence="1">1.11.1.24</ecNumber>
    </recommendedName>
    <alternativeName>
        <fullName evidence="7">Thioredoxin peroxidase</fullName>
    </alternativeName>
</protein>
<dbReference type="SUPFAM" id="SSF52833">
    <property type="entry name" value="Thioredoxin-like"/>
    <property type="match status" value="1"/>
</dbReference>
<dbReference type="GO" id="GO:0008379">
    <property type="term" value="F:thioredoxin peroxidase activity"/>
    <property type="evidence" value="ECO:0007669"/>
    <property type="project" value="TreeGrafter"/>
</dbReference>
<keyword evidence="6" id="KW-0676">Redox-active center</keyword>
<reference evidence="11" key="1">
    <citation type="submission" date="2018-06" db="EMBL/GenBank/DDBJ databases">
        <authorList>
            <person name="Zhirakovskaya E."/>
        </authorList>
    </citation>
    <scope>NUCLEOTIDE SEQUENCE</scope>
</reference>
<comment type="catalytic activity">
    <reaction evidence="9">
        <text>a hydroperoxide + [thioredoxin]-dithiol = an alcohol + [thioredoxin]-disulfide + H2O</text>
        <dbReference type="Rhea" id="RHEA:62620"/>
        <dbReference type="Rhea" id="RHEA-COMP:10698"/>
        <dbReference type="Rhea" id="RHEA-COMP:10700"/>
        <dbReference type="ChEBI" id="CHEBI:15377"/>
        <dbReference type="ChEBI" id="CHEBI:29950"/>
        <dbReference type="ChEBI" id="CHEBI:30879"/>
        <dbReference type="ChEBI" id="CHEBI:35924"/>
        <dbReference type="ChEBI" id="CHEBI:50058"/>
        <dbReference type="EC" id="1.11.1.24"/>
    </reaction>
</comment>
<evidence type="ECO:0000256" key="9">
    <source>
        <dbReference type="ARBA" id="ARBA00049091"/>
    </source>
</evidence>
<dbReference type="PANTHER" id="PTHR42801">
    <property type="entry name" value="THIOREDOXIN-DEPENDENT PEROXIDE REDUCTASE"/>
    <property type="match status" value="1"/>
</dbReference>
<evidence type="ECO:0000256" key="8">
    <source>
        <dbReference type="ARBA" id="ARBA00038489"/>
    </source>
</evidence>
<dbReference type="Pfam" id="PF00578">
    <property type="entry name" value="AhpC-TSA"/>
    <property type="match status" value="1"/>
</dbReference>
<dbReference type="EC" id="1.11.1.24" evidence="1"/>
<evidence type="ECO:0000259" key="10">
    <source>
        <dbReference type="PROSITE" id="PS51352"/>
    </source>
</evidence>
<keyword evidence="3" id="KW-0049">Antioxidant</keyword>
<organism evidence="11">
    <name type="scientific">hydrothermal vent metagenome</name>
    <dbReference type="NCBI Taxonomy" id="652676"/>
    <lineage>
        <taxon>unclassified sequences</taxon>
        <taxon>metagenomes</taxon>
        <taxon>ecological metagenomes</taxon>
    </lineage>
</organism>
<dbReference type="CDD" id="cd02970">
    <property type="entry name" value="PRX_like2"/>
    <property type="match status" value="1"/>
</dbReference>
<accession>A0A3B1AUI7</accession>
<feature type="domain" description="Thioredoxin" evidence="10">
    <location>
        <begin position="48"/>
        <end position="219"/>
    </location>
</feature>
<evidence type="ECO:0000256" key="1">
    <source>
        <dbReference type="ARBA" id="ARBA00013017"/>
    </source>
</evidence>
<dbReference type="GO" id="GO:0034599">
    <property type="term" value="P:cellular response to oxidative stress"/>
    <property type="evidence" value="ECO:0007669"/>
    <property type="project" value="TreeGrafter"/>
</dbReference>
<dbReference type="PROSITE" id="PS51352">
    <property type="entry name" value="THIOREDOXIN_2"/>
    <property type="match status" value="1"/>
</dbReference>
<evidence type="ECO:0000313" key="11">
    <source>
        <dbReference type="EMBL" id="VAX01890.1"/>
    </source>
</evidence>
<evidence type="ECO:0000256" key="6">
    <source>
        <dbReference type="ARBA" id="ARBA00023284"/>
    </source>
</evidence>
<dbReference type="Gene3D" id="3.40.30.10">
    <property type="entry name" value="Glutaredoxin"/>
    <property type="match status" value="1"/>
</dbReference>
<dbReference type="EMBL" id="UOFS01000050">
    <property type="protein sequence ID" value="VAX01890.1"/>
    <property type="molecule type" value="Genomic_DNA"/>
</dbReference>